<evidence type="ECO:0000259" key="3">
    <source>
        <dbReference type="Pfam" id="PF19278"/>
    </source>
</evidence>
<dbReference type="AlphaFoldDB" id="A0A9J6PGL6"/>
<dbReference type="GO" id="GO:0006749">
    <property type="term" value="P:glutathione metabolic process"/>
    <property type="evidence" value="ECO:0007669"/>
    <property type="project" value="TreeGrafter"/>
</dbReference>
<dbReference type="InterPro" id="IPR049517">
    <property type="entry name" value="ACX-like_C"/>
</dbReference>
<protein>
    <submittedName>
        <fullName evidence="4">Hydantoinase/oxoprolinase family protein</fullName>
    </submittedName>
</protein>
<evidence type="ECO:0000259" key="1">
    <source>
        <dbReference type="Pfam" id="PF01968"/>
    </source>
</evidence>
<feature type="domain" description="Hydantoinase A/oxoprolinase" evidence="1">
    <location>
        <begin position="206"/>
        <end position="498"/>
    </location>
</feature>
<evidence type="ECO:0000259" key="2">
    <source>
        <dbReference type="Pfam" id="PF05378"/>
    </source>
</evidence>
<dbReference type="Gene3D" id="3.30.420.40">
    <property type="match status" value="1"/>
</dbReference>
<dbReference type="Pfam" id="PF05378">
    <property type="entry name" value="Hydant_A_N"/>
    <property type="match status" value="1"/>
</dbReference>
<feature type="domain" description="Hydantoinase/oxoprolinase N-terminal" evidence="2">
    <location>
        <begin position="8"/>
        <end position="182"/>
    </location>
</feature>
<dbReference type="Pfam" id="PF19278">
    <property type="entry name" value="Hydant_A_C"/>
    <property type="match status" value="1"/>
</dbReference>
<feature type="domain" description="Acetophenone carboxylase-like C-terminal" evidence="3">
    <location>
        <begin position="516"/>
        <end position="689"/>
    </location>
</feature>
<dbReference type="InterPro" id="IPR002821">
    <property type="entry name" value="Hydantoinase_A"/>
</dbReference>
<evidence type="ECO:0000313" key="5">
    <source>
        <dbReference type="Proteomes" id="UP001055804"/>
    </source>
</evidence>
<dbReference type="PANTHER" id="PTHR11365:SF23">
    <property type="entry name" value="HYPOTHETICAL 5-OXOPROLINASE (EUROFUNG)-RELATED"/>
    <property type="match status" value="1"/>
</dbReference>
<dbReference type="InterPro" id="IPR045079">
    <property type="entry name" value="Oxoprolinase-like"/>
</dbReference>
<reference evidence="4" key="1">
    <citation type="submission" date="2022-06" db="EMBL/GenBank/DDBJ databases">
        <title>Isolation and Genomics of Futiania mangrovii gen. nov., sp. nov., a Rare and Metabolically-versatile member in the Class Alphaproteobacteria.</title>
        <authorList>
            <person name="Liu L."/>
            <person name="Huang W.-C."/>
            <person name="Pan J."/>
            <person name="Li J."/>
            <person name="Huang Y."/>
            <person name="Du H."/>
            <person name="Liu Y."/>
            <person name="Li M."/>
        </authorList>
    </citation>
    <scope>NUCLEOTIDE SEQUENCE</scope>
    <source>
        <strain evidence="4">FT118</strain>
    </source>
</reference>
<dbReference type="SUPFAM" id="SSF53067">
    <property type="entry name" value="Actin-like ATPase domain"/>
    <property type="match status" value="1"/>
</dbReference>
<keyword evidence="5" id="KW-1185">Reference proteome</keyword>
<dbReference type="Proteomes" id="UP001055804">
    <property type="component" value="Unassembled WGS sequence"/>
</dbReference>
<dbReference type="EMBL" id="JAMZFT010000002">
    <property type="protein sequence ID" value="MCP1336968.1"/>
    <property type="molecule type" value="Genomic_DNA"/>
</dbReference>
<comment type="caution">
    <text evidence="4">The sequence shown here is derived from an EMBL/GenBank/DDBJ whole genome shotgun (WGS) entry which is preliminary data.</text>
</comment>
<dbReference type="InterPro" id="IPR008040">
    <property type="entry name" value="Hydant_A_N"/>
</dbReference>
<organism evidence="4 5">
    <name type="scientific">Futiania mangrovi</name>
    <dbReference type="NCBI Taxonomy" id="2959716"/>
    <lineage>
        <taxon>Bacteria</taxon>
        <taxon>Pseudomonadati</taxon>
        <taxon>Pseudomonadota</taxon>
        <taxon>Alphaproteobacteria</taxon>
        <taxon>Futianiales</taxon>
        <taxon>Futianiaceae</taxon>
        <taxon>Futiania</taxon>
    </lineage>
</organism>
<name>A0A9J6PGL6_9PROT</name>
<dbReference type="GO" id="GO:0017168">
    <property type="term" value="F:5-oxoprolinase (ATP-hydrolyzing) activity"/>
    <property type="evidence" value="ECO:0007669"/>
    <property type="project" value="TreeGrafter"/>
</dbReference>
<proteinExistence type="predicted"/>
<gene>
    <name evidence="4" type="ORF">NJQ99_11150</name>
</gene>
<dbReference type="RefSeq" id="WP_269332908.1">
    <property type="nucleotide sequence ID" value="NZ_JAMZFT010000002.1"/>
</dbReference>
<dbReference type="PANTHER" id="PTHR11365">
    <property type="entry name" value="5-OXOPROLINASE RELATED"/>
    <property type="match status" value="1"/>
</dbReference>
<dbReference type="Pfam" id="PF01968">
    <property type="entry name" value="Hydantoinase_A"/>
    <property type="match status" value="1"/>
</dbReference>
<sequence length="700" mass="74713">MTSAHMTIGVDIGGTFTDLVMLDEATGRLFNEKVLTTPDDPSRGVLQGISQILDKNGVAPAQVMRVIHGTTLVANALIERKGVATALVTTQGFRDIIEIGREWRYDTYDLFIGVVDPLVRRSRRFEVAERVGPDGAVLSPLTDAALEALVADLRDVPVEAVAVSLLHSFKNGEHERRVRDRLAAAFPDRTICISSEVMPEIGEYERTSTTIANAYVQPIFRRYIQRLSEGLKAMGIGRDLFLMQSDGGTVHQATAMEFPIRLVQSGPAGGVQATTLIGKLAGESDVLCFDMGGTTAKACLIEDGEPTRTTDFEVARMFRFKKGSGIPLKVPVVDMIEIGAGGGSIARVNRMGLIQVGPDSSSAVPGPACYGQGGEDATVTDADLLLGYLDAGNFLGGDMALDVDASASAIKAKIADPLGLSVTEAAWGIHETVNENMAQATGIHALEKGKRADRFVMVPIGGAGPVHACQVARKLRMRSVICPLGAGVASAFGFLASPMSFEFVQASVAALDDLDAATLADMFGGLEARGRELLSSAGVDPASFGVRILASMRYQGQGYEVDVPMPEDALDGGLQPKLKAAFEKAYGDLYGRIEAGMPVEVVSWRLIVASPYPDLKPQAADVQGGDIADALKGTRRIYDGEARDFVEAPVYDRYKLTEGMTAAGPAIVEERESTLVVPAHSTIRIDRYRNLIVDFAYPDA</sequence>
<dbReference type="InterPro" id="IPR043129">
    <property type="entry name" value="ATPase_NBD"/>
</dbReference>
<dbReference type="GO" id="GO:0005829">
    <property type="term" value="C:cytosol"/>
    <property type="evidence" value="ECO:0007669"/>
    <property type="project" value="TreeGrafter"/>
</dbReference>
<evidence type="ECO:0000313" key="4">
    <source>
        <dbReference type="EMBL" id="MCP1336968.1"/>
    </source>
</evidence>
<accession>A0A9J6PGL6</accession>